<keyword evidence="3" id="KW-1185">Reference proteome</keyword>
<evidence type="ECO:0000313" key="3">
    <source>
        <dbReference type="Proteomes" id="UP001642360"/>
    </source>
</evidence>
<comment type="caution">
    <text evidence="2">The sequence shown here is derived from an EMBL/GenBank/DDBJ whole genome shotgun (WGS) entry which is preliminary data.</text>
</comment>
<reference evidence="2 3" key="1">
    <citation type="submission" date="2024-02" db="EMBL/GenBank/DDBJ databases">
        <authorList>
            <person name="Vignale AGUSTIN F."/>
            <person name="Sosa J E."/>
            <person name="Modenutti C."/>
        </authorList>
    </citation>
    <scope>NUCLEOTIDE SEQUENCE [LARGE SCALE GENOMIC DNA]</scope>
</reference>
<accession>A0ABC8R644</accession>
<protein>
    <submittedName>
        <fullName evidence="2">Uncharacterized protein</fullName>
    </submittedName>
</protein>
<evidence type="ECO:0000256" key="1">
    <source>
        <dbReference type="SAM" id="MobiDB-lite"/>
    </source>
</evidence>
<dbReference type="AlphaFoldDB" id="A0ABC8R644"/>
<dbReference type="EMBL" id="CAUOFW020001046">
    <property type="protein sequence ID" value="CAK9140478.1"/>
    <property type="molecule type" value="Genomic_DNA"/>
</dbReference>
<name>A0ABC8R644_9AQUA</name>
<organism evidence="2 3">
    <name type="scientific">Ilex paraguariensis</name>
    <name type="common">yerba mate</name>
    <dbReference type="NCBI Taxonomy" id="185542"/>
    <lineage>
        <taxon>Eukaryota</taxon>
        <taxon>Viridiplantae</taxon>
        <taxon>Streptophyta</taxon>
        <taxon>Embryophyta</taxon>
        <taxon>Tracheophyta</taxon>
        <taxon>Spermatophyta</taxon>
        <taxon>Magnoliopsida</taxon>
        <taxon>eudicotyledons</taxon>
        <taxon>Gunneridae</taxon>
        <taxon>Pentapetalae</taxon>
        <taxon>asterids</taxon>
        <taxon>campanulids</taxon>
        <taxon>Aquifoliales</taxon>
        <taxon>Aquifoliaceae</taxon>
        <taxon>Ilex</taxon>
    </lineage>
</organism>
<dbReference type="Proteomes" id="UP001642360">
    <property type="component" value="Unassembled WGS sequence"/>
</dbReference>
<evidence type="ECO:0000313" key="2">
    <source>
        <dbReference type="EMBL" id="CAK9140478.1"/>
    </source>
</evidence>
<feature type="compositionally biased region" description="Basic residues" evidence="1">
    <location>
        <begin position="126"/>
        <end position="138"/>
    </location>
</feature>
<sequence length="149" mass="16211">MGLTDKEIKGWGGQVYGARGFENRGVWSEERIEKVQLGKVWAEKGLGPGGVCSVLGAVQGGRDPGAFALLSSVPFKLFGSMAREQCSLPLLQNGDFGFKKRQCQDRLGDALGTGDDAKDAIWYGRHHGGHRQSQRKGVRWGVGRSIRKP</sequence>
<gene>
    <name evidence="2" type="ORF">ILEXP_LOCUS7929</name>
</gene>
<feature type="region of interest" description="Disordered" evidence="1">
    <location>
        <begin position="126"/>
        <end position="149"/>
    </location>
</feature>
<proteinExistence type="predicted"/>